<feature type="compositionally biased region" description="Basic residues" evidence="5">
    <location>
        <begin position="698"/>
        <end position="713"/>
    </location>
</feature>
<feature type="compositionally biased region" description="Low complexity" evidence="5">
    <location>
        <begin position="780"/>
        <end position="791"/>
    </location>
</feature>
<feature type="region of interest" description="Disordered" evidence="5">
    <location>
        <begin position="674"/>
        <end position="804"/>
    </location>
</feature>
<feature type="compositionally biased region" description="Gly residues" evidence="5">
    <location>
        <begin position="165"/>
        <end position="174"/>
    </location>
</feature>
<dbReference type="GO" id="GO:0001003">
    <property type="term" value="F:RNA polymerase III type 2 promoter sequence-specific DNA binding"/>
    <property type="evidence" value="ECO:0007669"/>
    <property type="project" value="TreeGrafter"/>
</dbReference>
<organism evidence="8 9">
    <name type="scientific">Heterostelium pallidum (strain ATCC 26659 / Pp 5 / PN500)</name>
    <name type="common">Cellular slime mold</name>
    <name type="synonym">Polysphondylium pallidum</name>
    <dbReference type="NCBI Taxonomy" id="670386"/>
    <lineage>
        <taxon>Eukaryota</taxon>
        <taxon>Amoebozoa</taxon>
        <taxon>Evosea</taxon>
        <taxon>Eumycetozoa</taxon>
        <taxon>Dictyostelia</taxon>
        <taxon>Acytosteliales</taxon>
        <taxon>Acytosteliaceae</taxon>
        <taxon>Heterostelium</taxon>
    </lineage>
</organism>
<evidence type="ECO:0000313" key="8">
    <source>
        <dbReference type="EMBL" id="EFA82677.1"/>
    </source>
</evidence>
<dbReference type="GO" id="GO:0005634">
    <property type="term" value="C:nucleus"/>
    <property type="evidence" value="ECO:0007669"/>
    <property type="project" value="UniProtKB-SubCell"/>
</dbReference>
<dbReference type="Pfam" id="PF09734">
    <property type="entry name" value="Tau95"/>
    <property type="match status" value="1"/>
</dbReference>
<dbReference type="InterPro" id="IPR040454">
    <property type="entry name" value="TF_IIIC_Tfc1/Sfc1"/>
</dbReference>
<evidence type="ECO:0000313" key="9">
    <source>
        <dbReference type="Proteomes" id="UP000001396"/>
    </source>
</evidence>
<comment type="subcellular location">
    <subcellularLocation>
        <location evidence="1">Nucleus</location>
    </subcellularLocation>
</comment>
<feature type="compositionally biased region" description="Low complexity" evidence="5">
    <location>
        <begin position="714"/>
        <end position="724"/>
    </location>
</feature>
<feature type="domain" description="Transcription factor IIIC subunit Tfc1/Sfc1 triple barrel" evidence="7">
    <location>
        <begin position="237"/>
        <end position="394"/>
    </location>
</feature>
<feature type="compositionally biased region" description="Pro residues" evidence="5">
    <location>
        <begin position="752"/>
        <end position="762"/>
    </location>
</feature>
<protein>
    <submittedName>
        <fullName evidence="8">Transcription factor IIIC-epsilon subunit</fullName>
    </submittedName>
</protein>
<feature type="domain" description="Transcription factor IIIC subunit 5 HTH" evidence="6">
    <location>
        <begin position="417"/>
        <end position="565"/>
    </location>
</feature>
<dbReference type="Proteomes" id="UP000001396">
    <property type="component" value="Unassembled WGS sequence"/>
</dbReference>
<dbReference type="PANTHER" id="PTHR13230:SF5">
    <property type="entry name" value="GENERAL TRANSCRIPTION FACTOR 3C POLYPEPTIDE 5"/>
    <property type="match status" value="1"/>
</dbReference>
<evidence type="ECO:0000256" key="1">
    <source>
        <dbReference type="ARBA" id="ARBA00004123"/>
    </source>
</evidence>
<proteinExistence type="predicted"/>
<keyword evidence="4" id="KW-0539">Nucleus</keyword>
<evidence type="ECO:0000256" key="5">
    <source>
        <dbReference type="SAM" id="MobiDB-lite"/>
    </source>
</evidence>
<dbReference type="RefSeq" id="XP_020434794.1">
    <property type="nucleotide sequence ID" value="XM_020575274.1"/>
</dbReference>
<feature type="region of interest" description="Disordered" evidence="5">
    <location>
        <begin position="830"/>
        <end position="893"/>
    </location>
</feature>
<feature type="compositionally biased region" description="Low complexity" evidence="5">
    <location>
        <begin position="175"/>
        <end position="186"/>
    </location>
</feature>
<dbReference type="EMBL" id="ADBJ01000018">
    <property type="protein sequence ID" value="EFA82677.1"/>
    <property type="molecule type" value="Genomic_DNA"/>
</dbReference>
<dbReference type="GeneID" id="31359858"/>
<dbReference type="PANTHER" id="PTHR13230">
    <property type="entry name" value="GENERAL TRANSCRIPTION FACTOR IIIC, POLYPEPTIDE 5"/>
    <property type="match status" value="1"/>
</dbReference>
<dbReference type="InterPro" id="IPR019136">
    <property type="entry name" value="TF_IIIC_su-5_HTH"/>
</dbReference>
<keyword evidence="2" id="KW-0238">DNA-binding</keyword>
<dbReference type="FunCoup" id="D3B7D4">
    <property type="interactions" value="424"/>
</dbReference>
<evidence type="ECO:0000256" key="3">
    <source>
        <dbReference type="ARBA" id="ARBA00023163"/>
    </source>
</evidence>
<dbReference type="Pfam" id="PF17682">
    <property type="entry name" value="Tau95_N"/>
    <property type="match status" value="1"/>
</dbReference>
<evidence type="ECO:0000256" key="2">
    <source>
        <dbReference type="ARBA" id="ARBA00023125"/>
    </source>
</evidence>
<evidence type="ECO:0000256" key="4">
    <source>
        <dbReference type="ARBA" id="ARBA00023242"/>
    </source>
</evidence>
<dbReference type="GO" id="GO:0006384">
    <property type="term" value="P:transcription initiation at RNA polymerase III promoter"/>
    <property type="evidence" value="ECO:0007669"/>
    <property type="project" value="InterPro"/>
</dbReference>
<keyword evidence="3" id="KW-0804">Transcription</keyword>
<feature type="region of interest" description="Disordered" evidence="5">
    <location>
        <begin position="304"/>
        <end position="369"/>
    </location>
</feature>
<sequence>MLYKSLANLTASTSSITNITVNAQGGAGSRQGGNKAATIGVPDWVDTVNDLIYLGYIDCHGNVIYKENNDQSKNVQTTNSNNDVEMKDVQEVVEQSTKVDENDNTTTTITTTTTTTTTTNTSPSGLNDSDRSRLELLKMRFEKEIVNKERDTSTSMGMGSPPPGSGVGGGGGSGNNNESSSSSSSSSDRKQFGDDVEVQMNIQSIKQSIKKQHAKQAPTLDYQRAPKHIVPKNIYYGINMPANVVNDDRALEAVGGLSQITKVFKSSEAEYLQFKHRPNNPNCRPAFGDKLPTCNMLLRIRKNNNQQQTASTSTSTSTTPNTSSPILSSQTSTPISKKQQKQQQQQQQHRQPQQQQSSQQQKSTEQQQQQSFSADIIAIIPSTIKFDGMSDFQYIVRPEEKREAEQYFEVKDEELNVLPTIFSRIDHPQPYYFKTNPLATFIPETHQFTIGTKPSTFASIQVCRFESTDPLPTAKKTIDSIKTVQSMLVSHRVLQQLFEERPCWASVPLKDYYQKRGGSLRYLKILMPFVAYSFVNGPWRLCYLRYGYDPRVDQEARMYQGVDFRLDKEANNSKIRRTFVTPRRGATKLNTFNYQNMESSGTPLLEGYSPPIFDYTFKEIPTQSRYYQLCDFEVPKLKTLCESLTPSPYCTAKSGWFTENDLRLITNEMKLRCGIQPKNTGSSGSTRARSNSGSKSTTPKKGKASQKSKKSQKQQRQQSQQTQSAVTDDEESLYHEDEMSQFMQSGSGIGSPPSPSPSPPPQSQSQLQQIVLSTRREETSTTTTAAAATATVNDTDTESEMHHTDINMHMDMHFPTLKTNEQLEQDAYDILDEERDSEIEGQLDEFESDQEQSDLDEEEENMGDDEDDFNESHYDDDEDHENSFDVEEADNDN</sequence>
<evidence type="ECO:0000259" key="6">
    <source>
        <dbReference type="Pfam" id="PF09734"/>
    </source>
</evidence>
<keyword evidence="9" id="KW-1185">Reference proteome</keyword>
<dbReference type="InterPro" id="IPR041499">
    <property type="entry name" value="Tfc1/Sfc1_N"/>
</dbReference>
<dbReference type="Gene3D" id="3.30.200.160">
    <property type="entry name" value="TFIIIC, subcomplex tauA, subunit Sfc1, barrel domain"/>
    <property type="match status" value="1"/>
</dbReference>
<dbReference type="STRING" id="670386.D3B7D4"/>
<dbReference type="GO" id="GO:0001002">
    <property type="term" value="F:RNA polymerase III type 1 promoter sequence-specific DNA binding"/>
    <property type="evidence" value="ECO:0007669"/>
    <property type="project" value="TreeGrafter"/>
</dbReference>
<accession>D3B7D4</accession>
<feature type="region of interest" description="Disordered" evidence="5">
    <location>
        <begin position="145"/>
        <end position="192"/>
    </location>
</feature>
<dbReference type="InterPro" id="IPR042536">
    <property type="entry name" value="TFIIIC_tauA_Sfc1"/>
</dbReference>
<name>D3B7D4_HETP5</name>
<dbReference type="GO" id="GO:0000127">
    <property type="term" value="C:transcription factor TFIIIC complex"/>
    <property type="evidence" value="ECO:0007669"/>
    <property type="project" value="InterPro"/>
</dbReference>
<reference evidence="8 9" key="1">
    <citation type="journal article" date="2011" name="Genome Res.">
        <title>Phylogeny-wide analysis of social amoeba genomes highlights ancient origins for complex intercellular communication.</title>
        <authorList>
            <person name="Heidel A.J."/>
            <person name="Lawal H.M."/>
            <person name="Felder M."/>
            <person name="Schilde C."/>
            <person name="Helps N.R."/>
            <person name="Tunggal B."/>
            <person name="Rivero F."/>
            <person name="John U."/>
            <person name="Schleicher M."/>
            <person name="Eichinger L."/>
            <person name="Platzer M."/>
            <person name="Noegel A.A."/>
            <person name="Schaap P."/>
            <person name="Gloeckner G."/>
        </authorList>
    </citation>
    <scope>NUCLEOTIDE SEQUENCE [LARGE SCALE GENOMIC DNA]</scope>
    <source>
        <strain evidence="9">ATCC 26659 / Pp 5 / PN500</strain>
    </source>
</reference>
<evidence type="ECO:0000259" key="7">
    <source>
        <dbReference type="Pfam" id="PF17682"/>
    </source>
</evidence>
<feature type="compositionally biased region" description="Low complexity" evidence="5">
    <location>
        <begin position="104"/>
        <end position="121"/>
    </location>
</feature>
<feature type="compositionally biased region" description="Polar residues" evidence="5">
    <location>
        <begin position="677"/>
        <end position="689"/>
    </location>
</feature>
<comment type="caution">
    <text evidence="8">The sequence shown here is derived from an EMBL/GenBank/DDBJ whole genome shotgun (WGS) entry which is preliminary data.</text>
</comment>
<dbReference type="AlphaFoldDB" id="D3B7D4"/>
<feature type="region of interest" description="Disordered" evidence="5">
    <location>
        <begin position="95"/>
        <end position="132"/>
    </location>
</feature>
<gene>
    <name evidence="8" type="primary">gtf3c5</name>
    <name evidence="8" type="ORF">PPL_04371</name>
</gene>
<dbReference type="InParanoid" id="D3B7D4"/>